<feature type="compositionally biased region" description="Low complexity" evidence="1">
    <location>
        <begin position="275"/>
        <end position="315"/>
    </location>
</feature>
<organism evidence="2 3">
    <name type="scientific">Candida maltosa (strain Xu316)</name>
    <name type="common">Yeast</name>
    <dbReference type="NCBI Taxonomy" id="1245528"/>
    <lineage>
        <taxon>Eukaryota</taxon>
        <taxon>Fungi</taxon>
        <taxon>Dikarya</taxon>
        <taxon>Ascomycota</taxon>
        <taxon>Saccharomycotina</taxon>
        <taxon>Pichiomycetes</taxon>
        <taxon>Debaryomycetaceae</taxon>
        <taxon>Candida/Lodderomyces clade</taxon>
        <taxon>Candida</taxon>
    </lineage>
</organism>
<dbReference type="eggNOG" id="ENOG502QW3C">
    <property type="taxonomic scope" value="Eukaryota"/>
</dbReference>
<feature type="compositionally biased region" description="Low complexity" evidence="1">
    <location>
        <begin position="383"/>
        <end position="402"/>
    </location>
</feature>
<dbReference type="OMA" id="FGQGVKQ"/>
<feature type="region of interest" description="Disordered" evidence="1">
    <location>
        <begin position="80"/>
        <end position="103"/>
    </location>
</feature>
<feature type="region of interest" description="Disordered" evidence="1">
    <location>
        <begin position="250"/>
        <end position="407"/>
    </location>
</feature>
<dbReference type="InterPro" id="IPR006597">
    <property type="entry name" value="Sel1-like"/>
</dbReference>
<protein>
    <recommendedName>
        <fullName evidence="4">Protein DSF2</fullName>
    </recommendedName>
</protein>
<dbReference type="Pfam" id="PF08238">
    <property type="entry name" value="Sel1"/>
    <property type="match status" value="2"/>
</dbReference>
<evidence type="ECO:0000313" key="2">
    <source>
        <dbReference type="EMBL" id="EMG45497.1"/>
    </source>
</evidence>
<evidence type="ECO:0000313" key="3">
    <source>
        <dbReference type="Proteomes" id="UP000011777"/>
    </source>
</evidence>
<dbReference type="Proteomes" id="UP000011777">
    <property type="component" value="Unassembled WGS sequence"/>
</dbReference>
<dbReference type="PANTHER" id="PTHR43628">
    <property type="entry name" value="ACTIVATOR OF C KINASE PROTEIN 1-RELATED"/>
    <property type="match status" value="1"/>
</dbReference>
<dbReference type="InterPro" id="IPR011990">
    <property type="entry name" value="TPR-like_helical_dom_sf"/>
</dbReference>
<dbReference type="HOGENOM" id="CLU_458564_0_0_1"/>
<comment type="caution">
    <text evidence="2">The sequence shown here is derived from an EMBL/GenBank/DDBJ whole genome shotgun (WGS) entry which is preliminary data.</text>
</comment>
<feature type="region of interest" description="Disordered" evidence="1">
    <location>
        <begin position="167"/>
        <end position="194"/>
    </location>
</feature>
<dbReference type="Gene3D" id="1.25.40.10">
    <property type="entry name" value="Tetratricopeptide repeat domain"/>
    <property type="match status" value="1"/>
</dbReference>
<dbReference type="SMART" id="SM00671">
    <property type="entry name" value="SEL1"/>
    <property type="match status" value="2"/>
</dbReference>
<dbReference type="EMBL" id="AOGT01002452">
    <property type="protein sequence ID" value="EMG45497.1"/>
    <property type="molecule type" value="Genomic_DNA"/>
</dbReference>
<feature type="compositionally biased region" description="Polar residues" evidence="1">
    <location>
        <begin position="254"/>
        <end position="266"/>
    </location>
</feature>
<accession>M3HE51</accession>
<feature type="region of interest" description="Disordered" evidence="1">
    <location>
        <begin position="1"/>
        <end position="49"/>
    </location>
</feature>
<dbReference type="GO" id="GO:0010972">
    <property type="term" value="P:negative regulation of G2/M transition of mitotic cell cycle"/>
    <property type="evidence" value="ECO:0007669"/>
    <property type="project" value="TreeGrafter"/>
</dbReference>
<sequence>MGDNNYYYSSSTTTSSASPTTPIPPTFNNTSSPTTSPLHQQNSSQSPISQQLINDTNMDRESIYSFDSVSTSGRLLDRLGLESDDDDDDNNSQFNFNGRGDDDYFLRDNRQSMASIQTTGRLLDRLELDTSRLKSKPQPQQQQRVLAQQRTVLPIQPLNNLADIRGLKNQHVRDDSQKQKTLARNQDPGPSLVPAIQKPVQRSVNDVAHTQKPQQAPAHLRHVPMNLVFENTNKSVETIKSDMASLKKIETPPKSLSASVSESGSPDITKGINRSSSSSPVPISLSSSKSSSSSSLKTLKQLYNNNDNKNYSDSNIPALDNIKTRSSRSNSVKPSTLDRPTHITRTPSAPILQRNGSNGFGRIKEEEEAEIIIDTRPKRVRSDSTNSTSSFTSVSSNNSQTTLQPSQQEITIAESRTNAALELRSLGNHREASYQLQIVANDPYNYPKAMFLYAMALKFGQGVKQNDKHAIKWLCKCILMSSSLINSTNATSVIEKLNNLPMEELIKLIMRNLKNTIDKDPHKNGQDPLILYPIFKKLTEKQVLKIISINKNKADVVAASYHELGNFLINGWGISAKDETSGILCLSKAGSMGFIDSMVQLGEIWTNKTKYHKKDLTKAAGWLRLSEIFGVKSIGNSWIYKDKYMSY</sequence>
<dbReference type="PANTHER" id="PTHR43628:SF11">
    <property type="entry name" value="PROTEIN DSF2"/>
    <property type="match status" value="1"/>
</dbReference>
<proteinExistence type="predicted"/>
<dbReference type="OrthoDB" id="2148946at2759"/>
<evidence type="ECO:0000256" key="1">
    <source>
        <dbReference type="SAM" id="MobiDB-lite"/>
    </source>
</evidence>
<dbReference type="InterPro" id="IPR052945">
    <property type="entry name" value="Mitotic_Regulator"/>
</dbReference>
<dbReference type="GO" id="GO:0032153">
    <property type="term" value="C:cell division site"/>
    <property type="evidence" value="ECO:0007669"/>
    <property type="project" value="TreeGrafter"/>
</dbReference>
<dbReference type="SUPFAM" id="SSF81901">
    <property type="entry name" value="HCP-like"/>
    <property type="match status" value="1"/>
</dbReference>
<reference evidence="2 3" key="1">
    <citation type="submission" date="2013-02" db="EMBL/GenBank/DDBJ databases">
        <title>Genome sequence of Candida maltosa Xu316, a potential industrial strain for xylitol and ethanol production.</title>
        <authorList>
            <person name="Yu J."/>
            <person name="Wang Q."/>
            <person name="Geng X."/>
            <person name="Bao W."/>
            <person name="He P."/>
            <person name="Cai J."/>
        </authorList>
    </citation>
    <scope>NUCLEOTIDE SEQUENCE [LARGE SCALE GENOMIC DNA]</scope>
    <source>
        <strain evidence="3">Xu316</strain>
    </source>
</reference>
<dbReference type="STRING" id="1245528.M3HE51"/>
<gene>
    <name evidence="2" type="ORF">G210_4322</name>
</gene>
<keyword evidence="3" id="KW-1185">Reference proteome</keyword>
<evidence type="ECO:0008006" key="4">
    <source>
        <dbReference type="Google" id="ProtNLM"/>
    </source>
</evidence>
<dbReference type="AlphaFoldDB" id="M3HE51"/>
<feature type="compositionally biased region" description="Basic and acidic residues" evidence="1">
    <location>
        <begin position="373"/>
        <end position="382"/>
    </location>
</feature>
<feature type="compositionally biased region" description="Low complexity" evidence="1">
    <location>
        <begin position="9"/>
        <end position="49"/>
    </location>
</feature>
<name>M3HE51_CANMX</name>